<dbReference type="Gene3D" id="2.150.10.10">
    <property type="entry name" value="Serralysin-like metalloprotease, C-terminal"/>
    <property type="match status" value="1"/>
</dbReference>
<dbReference type="Pfam" id="PF17963">
    <property type="entry name" value="Big_9"/>
    <property type="match status" value="1"/>
</dbReference>
<proteinExistence type="predicted"/>
<keyword evidence="5" id="KW-1185">Reference proteome</keyword>
<accession>A0ABR8KE60</accession>
<dbReference type="EMBL" id="JACJTU010000030">
    <property type="protein sequence ID" value="MBD2737305.1"/>
    <property type="molecule type" value="Genomic_DNA"/>
</dbReference>
<dbReference type="Gene3D" id="2.80.10.50">
    <property type="match status" value="3"/>
</dbReference>
<feature type="domain" description="Cadherin" evidence="3">
    <location>
        <begin position="1517"/>
        <end position="1625"/>
    </location>
</feature>
<dbReference type="SUPFAM" id="SSF49313">
    <property type="entry name" value="Cadherin-like"/>
    <property type="match status" value="1"/>
</dbReference>
<gene>
    <name evidence="4" type="ORF">H6H03_26040</name>
</gene>
<dbReference type="PROSITE" id="PS00330">
    <property type="entry name" value="HEMOLYSIN_CALCIUM"/>
    <property type="match status" value="3"/>
</dbReference>
<dbReference type="SUPFAM" id="SSF51120">
    <property type="entry name" value="beta-Roll"/>
    <property type="match status" value="2"/>
</dbReference>
<reference evidence="4 5" key="1">
    <citation type="journal article" date="2020" name="ISME J.">
        <title>Comparative genomics reveals insights into cyanobacterial evolution and habitat adaptation.</title>
        <authorList>
            <person name="Chen M.Y."/>
            <person name="Teng W.K."/>
            <person name="Zhao L."/>
            <person name="Hu C.X."/>
            <person name="Zhou Y.K."/>
            <person name="Han B.P."/>
            <person name="Song L.R."/>
            <person name="Shu W.S."/>
        </authorList>
    </citation>
    <scope>NUCLEOTIDE SEQUENCE [LARGE SCALE GENOMIC DNA]</scope>
    <source>
        <strain evidence="4 5">FACHB-159</strain>
    </source>
</reference>
<evidence type="ECO:0000256" key="1">
    <source>
        <dbReference type="ARBA" id="ARBA00004613"/>
    </source>
</evidence>
<evidence type="ECO:0000313" key="5">
    <source>
        <dbReference type="Proteomes" id="UP000637383"/>
    </source>
</evidence>
<dbReference type="Proteomes" id="UP000637383">
    <property type="component" value="Unassembled WGS sequence"/>
</dbReference>
<dbReference type="SUPFAM" id="SSF101898">
    <property type="entry name" value="NHL repeat"/>
    <property type="match status" value="1"/>
</dbReference>
<dbReference type="InterPro" id="IPR050557">
    <property type="entry name" value="RTX_toxin/Mannuronan_C5-epim"/>
</dbReference>
<dbReference type="Gene3D" id="2.60.40.3440">
    <property type="match status" value="1"/>
</dbReference>
<dbReference type="Pfam" id="PF00028">
    <property type="entry name" value="Cadherin"/>
    <property type="match status" value="1"/>
</dbReference>
<protein>
    <submittedName>
        <fullName evidence="4">DUF4347 domain-containing protein</fullName>
    </submittedName>
</protein>
<sequence>MNSQNTGILFIDSSVQDYEILLDCVVLKVEPIVLDSSQDGVEQITQILLQRPQVESVHIVSHGSPGCLYLGNTQLSLSSLERYTQQLQTWLCQAVILYGCNVAAGDAGEEFLQKLHRLTGANIAASTTLTGNASLGGDWDLQVQVGKDFSITNPIALAFRQEALSTYTGVLAPGSLDTTFGVGGKVITDIGGSERAYGVAIQADGKIVVVGETYNSNGNFAVARYNSDGSLDSTFGNSGKAIADFANQTDIPYGVSIQSDGKILIAGITYNGNQTDAALIRYNSNGSLDTTFGNGGKVVTNFQGKNEWIKSLAVQSDGKIVIGGYVSPSDGSISATPQHDFALIRYNSDGSLDTSFGNGGMVITSMSNGQEFIASILIQPDGKVVVTGSGMNNNGSNNFILARYNSNGSIDTNFGSNGKVITDFPGTDDFGNSVALQSDGKIVVGGSTGNIGINGDFALARYNSDGTLDANFGNGGKVITDFGGNDVGQSLAILQNGKIVVSGFAENTNANRDIALAVYNSNGSLDTSFGDNGKVITPVTSSSFQNTGFAVQSDSKIVVAGSDNSNFVVARYEAPSSNVLTPLDVIYYKLATSEFSQDWSNANLITTDDNWSNLPNIRGFRGDGLVSSTGTNPQTLLVDGSATPVDVNANQTNPNTYTNSGITEFALSNPTIALRGSSTATAPHLVIYLDATGQQNLQLSFTLRDIDTSIRDAIQSIAVQYRVGETGNFINLPAAFVPDASNNASSSASYDAREARISVLLPPEVTNQAKVQIRFITTDANGEDEWIGVDDIKVTSKPISTNQLPVAKNDSYFIAANGQLQTGAAITALTLDSDRGNYIGQSDYYSYTPATGNFSAVRAYPSNSSSNNAIRISYSEPGSGGHWWGLEFAAPFNAPLTAGTTYTGVARFPFQNSNQPGLNVSGDGRGYNDLTGQFTVNQIVYGSGDEILNFDATFQEYGDGDPASESFKGRIQYRATSNNLVAGVLTNDTDSENTALKATLVSGPNNGSLIFNSDGSFTYTPNFGFQGIDTFSYKANDALVDSNIATVNLYVGNQAPTVTLSSTNPTYIENTPAIFIDPNAIVADLDSQDFDLGKLTVRFNNGGNADDRLIIQSSSTNKITVNSTSILYDGSFIGTFSGGIGTQDLVINFTSKATPGAVQALVRSITYANISENPSTTPRSLSFVLTDGDGGTSATVFKTINITAVNDSPILSLPGTNLNYTENAPAIFIDPNATVSDLDSQDFDLGKLTVRFNNGGTTDDRLIIQSSTTNKITVNNTSILYDGSFIAAFSGGIGTQDLVINFTSKATPAVVQALVGSISYANISDNPVTTPRSISFVLTDGDGGTSATVFKTINITAVNDSPIITLPSANPIYTENAPAIFIDPNATVVDPDSQDFDLGKLTVSFSNGGTADDRLIIQSSTTNKITVTDTIILYDGSFIAAFSGGIGTQDLVIYFTSKATAAGVQALVNSISYANVSDNPATTPRSVSFVLSDGDGGTSAAVSQTINLTAVNDAPVITANQSFNIRENSSDGTVVGTVVATDVEGTNSFSNWKIISGNLDLDGDGKAAFSINSTSGQITVGDRDDLDFESQPNFQLQVTVSDGTDTSAMQAIAVNLNDAGEKTIYGTSLSNKLYGSTTDDTIYGYEASDYLYGYDGNDRLIAGAGNDYLYGGGGDDILDGGDGTDSLKESADVNFTLTNTQLFGLGTDNLSSIEKVTLTGGSSDNTLNASSFTIAGVYLYGGDGHDSLLGGSQNDYLYGQNGSDRLIGNAGIDRLYGGADNDTLIGGAGNDALYGQAGADIFVLASGNGTDTIYDFQDGIDKLGLFGGLTYGALTISASGTKTSIRVSSTNETLAILNNITPSLITESDFIAIL</sequence>
<comment type="caution">
    <text evidence="4">The sequence shown here is derived from an EMBL/GenBank/DDBJ whole genome shotgun (WGS) entry which is preliminary data.</text>
</comment>
<dbReference type="CDD" id="cd11304">
    <property type="entry name" value="Cadherin_repeat"/>
    <property type="match status" value="1"/>
</dbReference>
<dbReference type="NCBIfam" id="TIGR02608">
    <property type="entry name" value="delta_60_rpt"/>
    <property type="match status" value="8"/>
</dbReference>
<dbReference type="InterPro" id="IPR025592">
    <property type="entry name" value="DUF4347"/>
</dbReference>
<organism evidence="4 5">
    <name type="scientific">Nostoc paludosum FACHB-159</name>
    <dbReference type="NCBI Taxonomy" id="2692908"/>
    <lineage>
        <taxon>Bacteria</taxon>
        <taxon>Bacillati</taxon>
        <taxon>Cyanobacteriota</taxon>
        <taxon>Cyanophyceae</taxon>
        <taxon>Nostocales</taxon>
        <taxon>Nostocaceae</taxon>
        <taxon>Nostoc</taxon>
    </lineage>
</organism>
<dbReference type="PROSITE" id="PS50268">
    <property type="entry name" value="CADHERIN_2"/>
    <property type="match status" value="1"/>
</dbReference>
<dbReference type="RefSeq" id="WP_190957893.1">
    <property type="nucleotide sequence ID" value="NZ_JACJTU010000030.1"/>
</dbReference>
<comment type="subcellular location">
    <subcellularLocation>
        <location evidence="1">Secreted</location>
    </subcellularLocation>
</comment>
<dbReference type="InterPro" id="IPR001343">
    <property type="entry name" value="Hemolysn_Ca-bd"/>
</dbReference>
<dbReference type="Gene3D" id="2.60.40.60">
    <property type="entry name" value="Cadherins"/>
    <property type="match status" value="1"/>
</dbReference>
<dbReference type="InterPro" id="IPR011049">
    <property type="entry name" value="Serralysin-like_metalloprot_C"/>
</dbReference>
<dbReference type="PANTHER" id="PTHR38340">
    <property type="entry name" value="S-LAYER PROTEIN"/>
    <property type="match status" value="1"/>
</dbReference>
<evidence type="ECO:0000313" key="4">
    <source>
        <dbReference type="EMBL" id="MBD2737305.1"/>
    </source>
</evidence>
<dbReference type="Pfam" id="PF17164">
    <property type="entry name" value="DUF5122"/>
    <property type="match status" value="7"/>
</dbReference>
<dbReference type="InterPro" id="IPR018511">
    <property type="entry name" value="Hemolysin-typ_Ca-bd_CS"/>
</dbReference>
<evidence type="ECO:0000256" key="2">
    <source>
        <dbReference type="ARBA" id="ARBA00022525"/>
    </source>
</evidence>
<evidence type="ECO:0000259" key="3">
    <source>
        <dbReference type="PROSITE" id="PS50268"/>
    </source>
</evidence>
<keyword evidence="2" id="KW-0964">Secreted</keyword>
<dbReference type="InterPro" id="IPR015919">
    <property type="entry name" value="Cadherin-like_sf"/>
</dbReference>
<dbReference type="PANTHER" id="PTHR38340:SF1">
    <property type="entry name" value="S-LAYER PROTEIN"/>
    <property type="match status" value="1"/>
</dbReference>
<dbReference type="PRINTS" id="PR00313">
    <property type="entry name" value="CABNDNGRPT"/>
</dbReference>
<name>A0ABR8KE60_9NOSO</name>
<dbReference type="InterPro" id="IPR013431">
    <property type="entry name" value="Delta_60_rpt"/>
</dbReference>
<dbReference type="InterPro" id="IPR002126">
    <property type="entry name" value="Cadherin-like_dom"/>
</dbReference>
<dbReference type="Pfam" id="PF00353">
    <property type="entry name" value="HemolysinCabind"/>
    <property type="match status" value="3"/>
</dbReference>
<dbReference type="Pfam" id="PF14252">
    <property type="entry name" value="DUF4347"/>
    <property type="match status" value="1"/>
</dbReference>